<organism evidence="2 3">
    <name type="scientific">Caldithrix abyssi DSM 13497</name>
    <dbReference type="NCBI Taxonomy" id="880073"/>
    <lineage>
        <taxon>Bacteria</taxon>
        <taxon>Pseudomonadati</taxon>
        <taxon>Calditrichota</taxon>
        <taxon>Calditrichia</taxon>
        <taxon>Calditrichales</taxon>
        <taxon>Calditrichaceae</taxon>
        <taxon>Caldithrix</taxon>
    </lineage>
</organism>
<dbReference type="EMBL" id="CM001402">
    <property type="protein sequence ID" value="EHO40230.1"/>
    <property type="molecule type" value="Genomic_DNA"/>
</dbReference>
<dbReference type="PaxDb" id="880073-Calab_0587"/>
<gene>
    <name evidence="1" type="ORF">Cabys_3422</name>
    <name evidence="2" type="ORF">Calab_0587</name>
</gene>
<dbReference type="AlphaFoldDB" id="H1XS66"/>
<evidence type="ECO:0000313" key="4">
    <source>
        <dbReference type="Proteomes" id="UP000183868"/>
    </source>
</evidence>
<dbReference type="STRING" id="880073.Cabys_3422"/>
<evidence type="ECO:0008006" key="5">
    <source>
        <dbReference type="Google" id="ProtNLM"/>
    </source>
</evidence>
<accession>H1XS66</accession>
<dbReference type="EMBL" id="CP018099">
    <property type="protein sequence ID" value="APF20168.1"/>
    <property type="molecule type" value="Genomic_DNA"/>
</dbReference>
<proteinExistence type="predicted"/>
<name>H1XS66_CALAY</name>
<dbReference type="KEGG" id="caby:Cabys_3422"/>
<dbReference type="Proteomes" id="UP000183868">
    <property type="component" value="Chromosome"/>
</dbReference>
<protein>
    <recommendedName>
        <fullName evidence="5">Type II toxin-antitoxin system HicA family toxin</fullName>
    </recommendedName>
</protein>
<keyword evidence="3" id="KW-1185">Reference proteome</keyword>
<evidence type="ECO:0000313" key="1">
    <source>
        <dbReference type="EMBL" id="APF20168.1"/>
    </source>
</evidence>
<dbReference type="RefSeq" id="WP_006927165.1">
    <property type="nucleotide sequence ID" value="NZ_CM001402.1"/>
</dbReference>
<sequence length="93" mass="10963">MSRKVFNKEKENIKQNTIWNFGFQYSNIQFNDLCGLLKTLGFAQRIKGDHYIFYKEGIEEIINIQALKNGKAKAYQVKQIRNLILKYNMGELV</sequence>
<dbReference type="SUPFAM" id="SSF54786">
    <property type="entry name" value="YcfA/nrd intein domain"/>
    <property type="match status" value="1"/>
</dbReference>
<dbReference type="HOGENOM" id="CLU_2394230_0_0_0"/>
<dbReference type="Proteomes" id="UP000004671">
    <property type="component" value="Chromosome"/>
</dbReference>
<reference evidence="2 3" key="1">
    <citation type="submission" date="2011-09" db="EMBL/GenBank/DDBJ databases">
        <title>The permanent draft genome of Caldithrix abyssi DSM 13497.</title>
        <authorList>
            <consortium name="US DOE Joint Genome Institute (JGI-PGF)"/>
            <person name="Lucas S."/>
            <person name="Han J."/>
            <person name="Lapidus A."/>
            <person name="Bruce D."/>
            <person name="Goodwin L."/>
            <person name="Pitluck S."/>
            <person name="Peters L."/>
            <person name="Kyrpides N."/>
            <person name="Mavromatis K."/>
            <person name="Ivanova N."/>
            <person name="Mikhailova N."/>
            <person name="Chertkov O."/>
            <person name="Detter J.C."/>
            <person name="Tapia R."/>
            <person name="Han C."/>
            <person name="Land M."/>
            <person name="Hauser L."/>
            <person name="Markowitz V."/>
            <person name="Cheng J.-F."/>
            <person name="Hugenholtz P."/>
            <person name="Woyke T."/>
            <person name="Wu D."/>
            <person name="Spring S."/>
            <person name="Brambilla E."/>
            <person name="Klenk H.-P."/>
            <person name="Eisen J.A."/>
        </authorList>
    </citation>
    <scope>NUCLEOTIDE SEQUENCE [LARGE SCALE GENOMIC DNA]</scope>
    <source>
        <strain evidence="2 3">DSM 13497</strain>
    </source>
</reference>
<evidence type="ECO:0000313" key="2">
    <source>
        <dbReference type="EMBL" id="EHO40230.1"/>
    </source>
</evidence>
<dbReference type="eggNOG" id="COG1724">
    <property type="taxonomic scope" value="Bacteria"/>
</dbReference>
<evidence type="ECO:0000313" key="3">
    <source>
        <dbReference type="Proteomes" id="UP000004671"/>
    </source>
</evidence>
<reference evidence="1 4" key="2">
    <citation type="submission" date="2016-11" db="EMBL/GenBank/DDBJ databases">
        <title>Genomic analysis of Caldithrix abyssi and proposal of a novel bacterial phylum Caldithrichaeota.</title>
        <authorList>
            <person name="Kublanov I."/>
            <person name="Sigalova O."/>
            <person name="Gavrilov S."/>
            <person name="Lebedinsky A."/>
            <person name="Ivanova N."/>
            <person name="Daum C."/>
            <person name="Reddy T."/>
            <person name="Klenk H.P."/>
            <person name="Goker M."/>
            <person name="Reva O."/>
            <person name="Miroshnichenko M."/>
            <person name="Kyprides N."/>
            <person name="Woyke T."/>
            <person name="Gelfand M."/>
        </authorList>
    </citation>
    <scope>NUCLEOTIDE SEQUENCE [LARGE SCALE GENOMIC DNA]</scope>
    <source>
        <strain evidence="1 4">LF13</strain>
    </source>
</reference>